<dbReference type="Proteomes" id="UP000550707">
    <property type="component" value="Unassembled WGS sequence"/>
</dbReference>
<dbReference type="SMART" id="SM00409">
    <property type="entry name" value="IG"/>
    <property type="match status" value="1"/>
</dbReference>
<feature type="domain" description="Ig-like" evidence="6">
    <location>
        <begin position="19"/>
        <end position="117"/>
    </location>
</feature>
<feature type="region of interest" description="Disordered" evidence="4">
    <location>
        <begin position="127"/>
        <end position="152"/>
    </location>
</feature>
<evidence type="ECO:0000256" key="1">
    <source>
        <dbReference type="ARBA" id="ARBA00022729"/>
    </source>
</evidence>
<dbReference type="AlphaFoldDB" id="A0A7J8C0L6"/>
<accession>A0A7J8C0L6</accession>
<comment type="caution">
    <text evidence="7">The sequence shown here is derived from an EMBL/GenBank/DDBJ whole genome shotgun (WGS) entry which is preliminary data.</text>
</comment>
<feature type="signal peptide" evidence="5">
    <location>
        <begin position="1"/>
        <end position="19"/>
    </location>
</feature>
<dbReference type="OrthoDB" id="8908372at2759"/>
<evidence type="ECO:0000313" key="7">
    <source>
        <dbReference type="EMBL" id="KAF6404369.1"/>
    </source>
</evidence>
<dbReference type="PROSITE" id="PS50835">
    <property type="entry name" value="IG_LIKE"/>
    <property type="match status" value="1"/>
</dbReference>
<evidence type="ECO:0000256" key="5">
    <source>
        <dbReference type="SAM" id="SignalP"/>
    </source>
</evidence>
<dbReference type="FunFam" id="2.60.40.10:FF:000721">
    <property type="entry name" value="Immunoglobulin lambda variable 5-45"/>
    <property type="match status" value="1"/>
</dbReference>
<keyword evidence="3" id="KW-0393">Immunoglobulin domain</keyword>
<evidence type="ECO:0000313" key="8">
    <source>
        <dbReference type="Proteomes" id="UP000550707"/>
    </source>
</evidence>
<keyword evidence="2" id="KW-1015">Disulfide bond</keyword>
<dbReference type="SUPFAM" id="SSF48726">
    <property type="entry name" value="Immunoglobulin"/>
    <property type="match status" value="1"/>
</dbReference>
<dbReference type="InterPro" id="IPR036179">
    <property type="entry name" value="Ig-like_dom_sf"/>
</dbReference>
<dbReference type="SMART" id="SM00406">
    <property type="entry name" value="IGv"/>
    <property type="match status" value="1"/>
</dbReference>
<evidence type="ECO:0000256" key="2">
    <source>
        <dbReference type="ARBA" id="ARBA00023157"/>
    </source>
</evidence>
<keyword evidence="8" id="KW-1185">Reference proteome</keyword>
<name>A0A7J8C0L6_MOLMO</name>
<dbReference type="PANTHER" id="PTHR23267">
    <property type="entry name" value="IMMUNOGLOBULIN LIGHT CHAIN"/>
    <property type="match status" value="1"/>
</dbReference>
<protein>
    <submittedName>
        <fullName evidence="7">V-set pre-B cell surrogate light chain 1</fullName>
    </submittedName>
</protein>
<sequence>MSWAPVLLALLTHCTGCIPQPVLNQPPSVSSSLGTTIQLACTLSSDHDVSIYSIYWYQQRPGHAPRFLLRYSSSADKKLGPKVPPRFSGSKDVAKNTGYLSISELQPEDEAIYFCAVGIQGLENEKMEMEREEETEPAASVSQAPQDTLTMN</sequence>
<reference evidence="7 8" key="1">
    <citation type="journal article" date="2020" name="Nature">
        <title>Six reference-quality genomes reveal evolution of bat adaptations.</title>
        <authorList>
            <person name="Jebb D."/>
            <person name="Huang Z."/>
            <person name="Pippel M."/>
            <person name="Hughes G.M."/>
            <person name="Lavrichenko K."/>
            <person name="Devanna P."/>
            <person name="Winkler S."/>
            <person name="Jermiin L.S."/>
            <person name="Skirmuntt E.C."/>
            <person name="Katzourakis A."/>
            <person name="Burkitt-Gray L."/>
            <person name="Ray D.A."/>
            <person name="Sullivan K.A.M."/>
            <person name="Roscito J.G."/>
            <person name="Kirilenko B.M."/>
            <person name="Davalos L.M."/>
            <person name="Corthals A.P."/>
            <person name="Power M.L."/>
            <person name="Jones G."/>
            <person name="Ransome R.D."/>
            <person name="Dechmann D.K.N."/>
            <person name="Locatelli A.G."/>
            <person name="Puechmaille S.J."/>
            <person name="Fedrigo O."/>
            <person name="Jarvis E.D."/>
            <person name="Hiller M."/>
            <person name="Vernes S.C."/>
            <person name="Myers E.W."/>
            <person name="Teeling E.C."/>
        </authorList>
    </citation>
    <scope>NUCLEOTIDE SEQUENCE [LARGE SCALE GENOMIC DNA]</scope>
    <source>
        <strain evidence="7">MMolMol1</strain>
        <tissue evidence="7">Muscle</tissue>
    </source>
</reference>
<dbReference type="InParanoid" id="A0A7J8C0L6"/>
<dbReference type="FunCoup" id="A0A7J8C0L6">
    <property type="interactions" value="7"/>
</dbReference>
<dbReference type="InterPro" id="IPR050150">
    <property type="entry name" value="IgV_Light_Chain"/>
</dbReference>
<dbReference type="InterPro" id="IPR003599">
    <property type="entry name" value="Ig_sub"/>
</dbReference>
<gene>
    <name evidence="7" type="ORF">HJG59_019396</name>
</gene>
<dbReference type="InterPro" id="IPR007110">
    <property type="entry name" value="Ig-like_dom"/>
</dbReference>
<feature type="compositionally biased region" description="Polar residues" evidence="4">
    <location>
        <begin position="140"/>
        <end position="152"/>
    </location>
</feature>
<evidence type="ECO:0000256" key="3">
    <source>
        <dbReference type="ARBA" id="ARBA00023319"/>
    </source>
</evidence>
<dbReference type="EMBL" id="JACASF010000022">
    <property type="protein sequence ID" value="KAF6404369.1"/>
    <property type="molecule type" value="Genomic_DNA"/>
</dbReference>
<dbReference type="Gene3D" id="2.60.40.10">
    <property type="entry name" value="Immunoglobulins"/>
    <property type="match status" value="1"/>
</dbReference>
<feature type="chain" id="PRO_5029727399" evidence="5">
    <location>
        <begin position="20"/>
        <end position="152"/>
    </location>
</feature>
<organism evidence="7 8">
    <name type="scientific">Molossus molossus</name>
    <name type="common">Pallas' mastiff bat</name>
    <name type="synonym">Vespertilio molossus</name>
    <dbReference type="NCBI Taxonomy" id="27622"/>
    <lineage>
        <taxon>Eukaryota</taxon>
        <taxon>Metazoa</taxon>
        <taxon>Chordata</taxon>
        <taxon>Craniata</taxon>
        <taxon>Vertebrata</taxon>
        <taxon>Euteleostomi</taxon>
        <taxon>Mammalia</taxon>
        <taxon>Eutheria</taxon>
        <taxon>Laurasiatheria</taxon>
        <taxon>Chiroptera</taxon>
        <taxon>Yangochiroptera</taxon>
        <taxon>Molossidae</taxon>
        <taxon>Molossus</taxon>
    </lineage>
</organism>
<dbReference type="Pfam" id="PF07686">
    <property type="entry name" value="V-set"/>
    <property type="match status" value="1"/>
</dbReference>
<evidence type="ECO:0000256" key="4">
    <source>
        <dbReference type="SAM" id="MobiDB-lite"/>
    </source>
</evidence>
<dbReference type="InterPro" id="IPR013106">
    <property type="entry name" value="Ig_V-set"/>
</dbReference>
<keyword evidence="1 5" id="KW-0732">Signal</keyword>
<dbReference type="InterPro" id="IPR013783">
    <property type="entry name" value="Ig-like_fold"/>
</dbReference>
<evidence type="ECO:0000259" key="6">
    <source>
        <dbReference type="PROSITE" id="PS50835"/>
    </source>
</evidence>
<proteinExistence type="predicted"/>